<evidence type="ECO:0000256" key="1">
    <source>
        <dbReference type="ARBA" id="ARBA00022741"/>
    </source>
</evidence>
<gene>
    <name evidence="6" type="ORF">WN944_002686</name>
</gene>
<name>A0AAP0MM44_9ROSI</name>
<feature type="domain" description="GHMP kinase C-terminal" evidence="5">
    <location>
        <begin position="391"/>
        <end position="467"/>
    </location>
</feature>
<accession>A0AAP0MM44</accession>
<keyword evidence="1" id="KW-0547">Nucleotide-binding</keyword>
<protein>
    <recommendedName>
        <fullName evidence="8">Galacturonokinase</fullName>
    </recommendedName>
</protein>
<comment type="caution">
    <text evidence="6">The sequence shown here is derived from an EMBL/GenBank/DDBJ whole genome shotgun (WGS) entry which is preliminary data.</text>
</comment>
<organism evidence="6 7">
    <name type="scientific">Citrus x changshan-huyou</name>
    <dbReference type="NCBI Taxonomy" id="2935761"/>
    <lineage>
        <taxon>Eukaryota</taxon>
        <taxon>Viridiplantae</taxon>
        <taxon>Streptophyta</taxon>
        <taxon>Embryophyta</taxon>
        <taxon>Tracheophyta</taxon>
        <taxon>Spermatophyta</taxon>
        <taxon>Magnoliopsida</taxon>
        <taxon>eudicotyledons</taxon>
        <taxon>Gunneridae</taxon>
        <taxon>Pentapetalae</taxon>
        <taxon>rosids</taxon>
        <taxon>malvids</taxon>
        <taxon>Sapindales</taxon>
        <taxon>Rutaceae</taxon>
        <taxon>Aurantioideae</taxon>
        <taxon>Citrus</taxon>
    </lineage>
</organism>
<evidence type="ECO:0000313" key="6">
    <source>
        <dbReference type="EMBL" id="KAK9210316.1"/>
    </source>
</evidence>
<dbReference type="Proteomes" id="UP001428341">
    <property type="component" value="Unassembled WGS sequence"/>
</dbReference>
<dbReference type="PANTHER" id="PTHR10457">
    <property type="entry name" value="MEVALONATE KINASE/GALACTOKINASE"/>
    <property type="match status" value="1"/>
</dbReference>
<dbReference type="EMBL" id="JBCGBO010000004">
    <property type="protein sequence ID" value="KAK9210316.1"/>
    <property type="molecule type" value="Genomic_DNA"/>
</dbReference>
<evidence type="ECO:0000259" key="4">
    <source>
        <dbReference type="Pfam" id="PF00288"/>
    </source>
</evidence>
<dbReference type="InterPro" id="IPR006204">
    <property type="entry name" value="GHMP_kinase_N_dom"/>
</dbReference>
<dbReference type="GO" id="GO:0047912">
    <property type="term" value="F:galacturonokinase activity"/>
    <property type="evidence" value="ECO:0007669"/>
    <property type="project" value="TreeGrafter"/>
</dbReference>
<dbReference type="AlphaFoldDB" id="A0AAP0MM44"/>
<feature type="transmembrane region" description="Helical" evidence="3">
    <location>
        <begin position="367"/>
        <end position="390"/>
    </location>
</feature>
<dbReference type="InterPro" id="IPR013750">
    <property type="entry name" value="GHMP_kinase_C_dom"/>
</dbReference>
<dbReference type="SUPFAM" id="SSF54211">
    <property type="entry name" value="Ribosomal protein S5 domain 2-like"/>
    <property type="match status" value="1"/>
</dbReference>
<keyword evidence="7" id="KW-1185">Reference proteome</keyword>
<dbReference type="GO" id="GO:0005524">
    <property type="term" value="F:ATP binding"/>
    <property type="evidence" value="ECO:0007669"/>
    <property type="project" value="UniProtKB-KW"/>
</dbReference>
<keyword evidence="3" id="KW-0472">Membrane</keyword>
<evidence type="ECO:0000313" key="7">
    <source>
        <dbReference type="Proteomes" id="UP001428341"/>
    </source>
</evidence>
<keyword evidence="3" id="KW-0812">Transmembrane</keyword>
<dbReference type="GO" id="GO:0006012">
    <property type="term" value="P:galactose metabolic process"/>
    <property type="evidence" value="ECO:0007669"/>
    <property type="project" value="TreeGrafter"/>
</dbReference>
<dbReference type="Pfam" id="PF00288">
    <property type="entry name" value="GHMP_kinases_N"/>
    <property type="match status" value="1"/>
</dbReference>
<dbReference type="PRINTS" id="PR00959">
    <property type="entry name" value="MEVGALKINASE"/>
</dbReference>
<dbReference type="InterPro" id="IPR014721">
    <property type="entry name" value="Ribsml_uS5_D2-typ_fold_subgr"/>
</dbReference>
<dbReference type="SUPFAM" id="SSF55060">
    <property type="entry name" value="GHMP Kinase, C-terminal domain"/>
    <property type="match status" value="1"/>
</dbReference>
<dbReference type="GO" id="GO:0005829">
    <property type="term" value="C:cytosol"/>
    <property type="evidence" value="ECO:0007669"/>
    <property type="project" value="TreeGrafter"/>
</dbReference>
<dbReference type="InterPro" id="IPR006206">
    <property type="entry name" value="Mevalonate/galactokinase"/>
</dbReference>
<dbReference type="InterPro" id="IPR020568">
    <property type="entry name" value="Ribosomal_Su5_D2-typ_SF"/>
</dbReference>
<dbReference type="Gene3D" id="3.30.230.10">
    <property type="match status" value="1"/>
</dbReference>
<dbReference type="InterPro" id="IPR036554">
    <property type="entry name" value="GHMP_kinase_C_sf"/>
</dbReference>
<keyword evidence="3" id="KW-1133">Transmembrane helix</keyword>
<evidence type="ECO:0008006" key="8">
    <source>
        <dbReference type="Google" id="ProtNLM"/>
    </source>
</evidence>
<dbReference type="PIRSF" id="PIRSF000530">
    <property type="entry name" value="Galactokinase"/>
    <property type="match status" value="1"/>
</dbReference>
<keyword evidence="2" id="KW-0067">ATP-binding</keyword>
<feature type="transmembrane region" description="Helical" evidence="3">
    <location>
        <begin position="296"/>
        <end position="317"/>
    </location>
</feature>
<feature type="domain" description="GHMP kinase N-terminal" evidence="4">
    <location>
        <begin position="121"/>
        <end position="210"/>
    </location>
</feature>
<proteinExistence type="predicted"/>
<reference evidence="6 7" key="1">
    <citation type="submission" date="2024-05" db="EMBL/GenBank/DDBJ databases">
        <title>Haplotype-resolved chromosome-level genome assembly of Huyou (Citrus changshanensis).</title>
        <authorList>
            <person name="Miao C."/>
            <person name="Chen W."/>
            <person name="Wu Y."/>
            <person name="Wang L."/>
            <person name="Zhao S."/>
            <person name="Grierson D."/>
            <person name="Xu C."/>
            <person name="Chen K."/>
        </authorList>
    </citation>
    <scope>NUCLEOTIDE SEQUENCE [LARGE SCALE GENOMIC DNA]</scope>
    <source>
        <strain evidence="6">01-14</strain>
        <tissue evidence="6">Leaf</tissue>
    </source>
</reference>
<dbReference type="Gene3D" id="3.30.70.890">
    <property type="entry name" value="GHMP kinase, C-terminal domain"/>
    <property type="match status" value="2"/>
</dbReference>
<sequence>MGEFSWPTEDELQEMRNKVSEMSGRDAEVVRVVVSPYRICPLGAHIDHQGGTVSAMTINKGILLGFVPSGDTEVVLRSGQFDGEVRFSIDEIQQPRNSVKKHHVVHASDSAKIKEECKWGNYARGALYALQSRGNNLTQGIIGYICGSDNLDSSGLSSSAAVGIAYLLALESANGMNVSPLDNIEYDRLIENGYLGLRNGILDQSAILLSRYGCLMRMDCKSKEYEIIQPREPQNSDKTKIQKSYKVLLAFSGLRCALTNNPGYNCRVAECQEAAKFLLCASGKAEMDPRLCNGEYFHLILFSSFVILQLIMILIFFQTVEEEVYEAHKNELEPTLAKRAEHYFTENRRVAKGIAFLTWSFEIILEIHVYLVLCFINLWIYFIGSGLEAWKSGNSQDFGKLISASGLSSIYNYECGSEPLIQLNEILQRAPGVFGARFSGAGFRGCCLALVDADRAEEAASYVRSEYFELQPELASQLNADSAVLICKPGDCARVI</sequence>
<evidence type="ECO:0000256" key="2">
    <source>
        <dbReference type="ARBA" id="ARBA00022840"/>
    </source>
</evidence>
<dbReference type="Pfam" id="PF08544">
    <property type="entry name" value="GHMP_kinases_C"/>
    <property type="match status" value="1"/>
</dbReference>
<evidence type="ECO:0000259" key="5">
    <source>
        <dbReference type="Pfam" id="PF08544"/>
    </source>
</evidence>
<dbReference type="PANTHER" id="PTHR10457:SF6">
    <property type="entry name" value="GALACTURONOKINASE"/>
    <property type="match status" value="1"/>
</dbReference>
<evidence type="ECO:0000256" key="3">
    <source>
        <dbReference type="SAM" id="Phobius"/>
    </source>
</evidence>